<feature type="compositionally biased region" description="Polar residues" evidence="5">
    <location>
        <begin position="220"/>
        <end position="229"/>
    </location>
</feature>
<feature type="compositionally biased region" description="Low complexity" evidence="5">
    <location>
        <begin position="130"/>
        <end position="167"/>
    </location>
</feature>
<evidence type="ECO:0000256" key="5">
    <source>
        <dbReference type="SAM" id="MobiDB-lite"/>
    </source>
</evidence>
<dbReference type="PANTHER" id="PTHR15549:SF26">
    <property type="entry name" value="AXIAL BUDDING PATTERN PROTEIN 2-RELATED"/>
    <property type="match status" value="1"/>
</dbReference>
<sequence>MSKVTVDDRSSRIKYTGYWEQGTDRNVTVNSAWDPGSQAIFSFKGTHVAVFGVIPDGDGEVVRVDFSVDNATAVSQTRQSGSQRVFNEQWWESDTLAEADHTLVMTYQRVNNADMDFRLDFIEYTTSSSSTESTSALTTGTESSTPSSTTTSNGSSGESSGTGSSKSQAPIGGIVGGVLGGMLIIVLAALTWLLVRRRRRRAQIAKDEPPLSPYAVPSQGAPSAISTTKPQPQMAQNAPAPESAPNSGSVAGAAFSVGSTSKLGRYPDAQGSPTLTATAYGTSDSGLSYQTGPASERHPPDIPPPAYDSHSHVV</sequence>
<dbReference type="OrthoDB" id="3265734at2759"/>
<organism evidence="7 8">
    <name type="scientific">Coprinellus micaceus</name>
    <name type="common">Glistening ink-cap mushroom</name>
    <name type="synonym">Coprinus micaceus</name>
    <dbReference type="NCBI Taxonomy" id="71717"/>
    <lineage>
        <taxon>Eukaryota</taxon>
        <taxon>Fungi</taxon>
        <taxon>Dikarya</taxon>
        <taxon>Basidiomycota</taxon>
        <taxon>Agaricomycotina</taxon>
        <taxon>Agaricomycetes</taxon>
        <taxon>Agaricomycetidae</taxon>
        <taxon>Agaricales</taxon>
        <taxon>Agaricineae</taxon>
        <taxon>Psathyrellaceae</taxon>
        <taxon>Coprinellus</taxon>
    </lineage>
</organism>
<reference evidence="7 8" key="1">
    <citation type="journal article" date="2019" name="Nat. Ecol. Evol.">
        <title>Megaphylogeny resolves global patterns of mushroom evolution.</title>
        <authorList>
            <person name="Varga T."/>
            <person name="Krizsan K."/>
            <person name="Foldi C."/>
            <person name="Dima B."/>
            <person name="Sanchez-Garcia M."/>
            <person name="Sanchez-Ramirez S."/>
            <person name="Szollosi G.J."/>
            <person name="Szarkandi J.G."/>
            <person name="Papp V."/>
            <person name="Albert L."/>
            <person name="Andreopoulos W."/>
            <person name="Angelini C."/>
            <person name="Antonin V."/>
            <person name="Barry K.W."/>
            <person name="Bougher N.L."/>
            <person name="Buchanan P."/>
            <person name="Buyck B."/>
            <person name="Bense V."/>
            <person name="Catcheside P."/>
            <person name="Chovatia M."/>
            <person name="Cooper J."/>
            <person name="Damon W."/>
            <person name="Desjardin D."/>
            <person name="Finy P."/>
            <person name="Geml J."/>
            <person name="Haridas S."/>
            <person name="Hughes K."/>
            <person name="Justo A."/>
            <person name="Karasinski D."/>
            <person name="Kautmanova I."/>
            <person name="Kiss B."/>
            <person name="Kocsube S."/>
            <person name="Kotiranta H."/>
            <person name="LaButti K.M."/>
            <person name="Lechner B.E."/>
            <person name="Liimatainen K."/>
            <person name="Lipzen A."/>
            <person name="Lukacs Z."/>
            <person name="Mihaltcheva S."/>
            <person name="Morgado L.N."/>
            <person name="Niskanen T."/>
            <person name="Noordeloos M.E."/>
            <person name="Ohm R.A."/>
            <person name="Ortiz-Santana B."/>
            <person name="Ovrebo C."/>
            <person name="Racz N."/>
            <person name="Riley R."/>
            <person name="Savchenko A."/>
            <person name="Shiryaev A."/>
            <person name="Soop K."/>
            <person name="Spirin V."/>
            <person name="Szebenyi C."/>
            <person name="Tomsovsky M."/>
            <person name="Tulloss R.E."/>
            <person name="Uehling J."/>
            <person name="Grigoriev I.V."/>
            <person name="Vagvolgyi C."/>
            <person name="Papp T."/>
            <person name="Martin F.M."/>
            <person name="Miettinen O."/>
            <person name="Hibbett D.S."/>
            <person name="Nagy L.G."/>
        </authorList>
    </citation>
    <scope>NUCLEOTIDE SEQUENCE [LARGE SCALE GENOMIC DNA]</scope>
    <source>
        <strain evidence="7 8">FP101781</strain>
    </source>
</reference>
<protein>
    <submittedName>
        <fullName evidence="7">Uncharacterized protein</fullName>
    </submittedName>
</protein>
<evidence type="ECO:0000256" key="3">
    <source>
        <dbReference type="ARBA" id="ARBA00022989"/>
    </source>
</evidence>
<evidence type="ECO:0000313" key="8">
    <source>
        <dbReference type="Proteomes" id="UP000298030"/>
    </source>
</evidence>
<evidence type="ECO:0000256" key="4">
    <source>
        <dbReference type="ARBA" id="ARBA00023136"/>
    </source>
</evidence>
<accession>A0A4Y7TZH5</accession>
<dbReference type="GO" id="GO:0071944">
    <property type="term" value="C:cell periphery"/>
    <property type="evidence" value="ECO:0007669"/>
    <property type="project" value="UniProtKB-ARBA"/>
</dbReference>
<evidence type="ECO:0000256" key="6">
    <source>
        <dbReference type="SAM" id="Phobius"/>
    </source>
</evidence>
<feature type="compositionally biased region" description="Low complexity" evidence="5">
    <location>
        <begin position="230"/>
        <end position="241"/>
    </location>
</feature>
<keyword evidence="4 6" id="KW-0472">Membrane</keyword>
<dbReference type="STRING" id="71717.A0A4Y7TZH5"/>
<dbReference type="AlphaFoldDB" id="A0A4Y7TZH5"/>
<keyword evidence="2 6" id="KW-0812">Transmembrane</keyword>
<dbReference type="PANTHER" id="PTHR15549">
    <property type="entry name" value="PAIRED IMMUNOGLOBULIN-LIKE TYPE 2 RECEPTOR"/>
    <property type="match status" value="1"/>
</dbReference>
<dbReference type="EMBL" id="QPFP01000001">
    <property type="protein sequence ID" value="TEB39394.1"/>
    <property type="molecule type" value="Genomic_DNA"/>
</dbReference>
<gene>
    <name evidence="7" type="ORF">FA13DRAFT_1723584</name>
</gene>
<dbReference type="InterPro" id="IPR051694">
    <property type="entry name" value="Immunoregulatory_rcpt-like"/>
</dbReference>
<keyword evidence="3 6" id="KW-1133">Transmembrane helix</keyword>
<feature type="transmembrane region" description="Helical" evidence="6">
    <location>
        <begin position="174"/>
        <end position="195"/>
    </location>
</feature>
<feature type="compositionally biased region" description="Polar residues" evidence="5">
    <location>
        <begin position="271"/>
        <end position="293"/>
    </location>
</feature>
<keyword evidence="8" id="KW-1185">Reference proteome</keyword>
<name>A0A4Y7TZH5_COPMI</name>
<evidence type="ECO:0000256" key="2">
    <source>
        <dbReference type="ARBA" id="ARBA00022692"/>
    </source>
</evidence>
<evidence type="ECO:0000313" key="7">
    <source>
        <dbReference type="EMBL" id="TEB39394.1"/>
    </source>
</evidence>
<dbReference type="Proteomes" id="UP000298030">
    <property type="component" value="Unassembled WGS sequence"/>
</dbReference>
<dbReference type="Gene3D" id="2.60.120.260">
    <property type="entry name" value="Galactose-binding domain-like"/>
    <property type="match status" value="1"/>
</dbReference>
<dbReference type="GO" id="GO:0016020">
    <property type="term" value="C:membrane"/>
    <property type="evidence" value="ECO:0007669"/>
    <property type="project" value="UniProtKB-SubCell"/>
</dbReference>
<comment type="caution">
    <text evidence="7">The sequence shown here is derived from an EMBL/GenBank/DDBJ whole genome shotgun (WGS) entry which is preliminary data.</text>
</comment>
<feature type="region of interest" description="Disordered" evidence="5">
    <location>
        <begin position="130"/>
        <end position="169"/>
    </location>
</feature>
<feature type="region of interest" description="Disordered" evidence="5">
    <location>
        <begin position="209"/>
        <end position="314"/>
    </location>
</feature>
<evidence type="ECO:0000256" key="1">
    <source>
        <dbReference type="ARBA" id="ARBA00004167"/>
    </source>
</evidence>
<comment type="subcellular location">
    <subcellularLocation>
        <location evidence="1">Membrane</location>
        <topology evidence="1">Single-pass membrane protein</topology>
    </subcellularLocation>
</comment>
<proteinExistence type="predicted"/>